<dbReference type="Proteomes" id="UP000002195">
    <property type="component" value="Unassembled WGS sequence"/>
</dbReference>
<sequence length="48" mass="5713">MDLKFFFKYLHFIDQIKNLYKNPSKFNNLSIFDFMSIFSLSIASTPIS</sequence>
<gene>
    <name evidence="1" type="ORF">DDB_G0288721</name>
</gene>
<dbReference type="VEuPathDB" id="AmoebaDB:DDB_G0288721"/>
<dbReference type="GeneID" id="8626772"/>
<evidence type="ECO:0000313" key="2">
    <source>
        <dbReference type="Proteomes" id="UP000002195"/>
    </source>
</evidence>
<dbReference type="AlphaFoldDB" id="Q54II9"/>
<dbReference type="KEGG" id="ddi:DDB_G0288721"/>
<name>Q54II9_DICDI</name>
<dbReference type="RefSeq" id="XP_636597.1">
    <property type="nucleotide sequence ID" value="XM_631505.1"/>
</dbReference>
<dbReference type="EMBL" id="AAFI02000120">
    <property type="protein sequence ID" value="EAL63092.1"/>
    <property type="molecule type" value="Genomic_DNA"/>
</dbReference>
<keyword evidence="2" id="KW-1185">Reference proteome</keyword>
<dbReference type="HOGENOM" id="CLU_3161086_0_0_1"/>
<dbReference type="InParanoid" id="Q54II9"/>
<dbReference type="PaxDb" id="44689-DDB0188073"/>
<evidence type="ECO:0000313" key="1">
    <source>
        <dbReference type="EMBL" id="EAL63092.1"/>
    </source>
</evidence>
<accession>Q54II9</accession>
<proteinExistence type="predicted"/>
<reference evidence="1 2" key="1">
    <citation type="journal article" date="2005" name="Nature">
        <title>The genome of the social amoeba Dictyostelium discoideum.</title>
        <authorList>
            <consortium name="The Dictyostelium discoideum Sequencing Consortium"/>
            <person name="Eichinger L."/>
            <person name="Pachebat J.A."/>
            <person name="Glockner G."/>
            <person name="Rajandream M.A."/>
            <person name="Sucgang R."/>
            <person name="Berriman M."/>
            <person name="Song J."/>
            <person name="Olsen R."/>
            <person name="Szafranski K."/>
            <person name="Xu Q."/>
            <person name="Tunggal B."/>
            <person name="Kummerfeld S."/>
            <person name="Madera M."/>
            <person name="Konfortov B.A."/>
            <person name="Rivero F."/>
            <person name="Bankier A.T."/>
            <person name="Lehmann R."/>
            <person name="Hamlin N."/>
            <person name="Davies R."/>
            <person name="Gaudet P."/>
            <person name="Fey P."/>
            <person name="Pilcher K."/>
            <person name="Chen G."/>
            <person name="Saunders D."/>
            <person name="Sodergren E."/>
            <person name="Davis P."/>
            <person name="Kerhornou A."/>
            <person name="Nie X."/>
            <person name="Hall N."/>
            <person name="Anjard C."/>
            <person name="Hemphill L."/>
            <person name="Bason N."/>
            <person name="Farbrother P."/>
            <person name="Desany B."/>
            <person name="Just E."/>
            <person name="Morio T."/>
            <person name="Rost R."/>
            <person name="Churcher C."/>
            <person name="Cooper J."/>
            <person name="Haydock S."/>
            <person name="van Driessche N."/>
            <person name="Cronin A."/>
            <person name="Goodhead I."/>
            <person name="Muzny D."/>
            <person name="Mourier T."/>
            <person name="Pain A."/>
            <person name="Lu M."/>
            <person name="Harper D."/>
            <person name="Lindsay R."/>
            <person name="Hauser H."/>
            <person name="James K."/>
            <person name="Quiles M."/>
            <person name="Madan Babu M."/>
            <person name="Saito T."/>
            <person name="Buchrieser C."/>
            <person name="Wardroper A."/>
            <person name="Felder M."/>
            <person name="Thangavelu M."/>
            <person name="Johnson D."/>
            <person name="Knights A."/>
            <person name="Loulseged H."/>
            <person name="Mungall K."/>
            <person name="Oliver K."/>
            <person name="Price C."/>
            <person name="Quail M.A."/>
            <person name="Urushihara H."/>
            <person name="Hernandez J."/>
            <person name="Rabbinowitsch E."/>
            <person name="Steffen D."/>
            <person name="Sanders M."/>
            <person name="Ma J."/>
            <person name="Kohara Y."/>
            <person name="Sharp S."/>
            <person name="Simmonds M."/>
            <person name="Spiegler S."/>
            <person name="Tivey A."/>
            <person name="Sugano S."/>
            <person name="White B."/>
            <person name="Walker D."/>
            <person name="Woodward J."/>
            <person name="Winckler T."/>
            <person name="Tanaka Y."/>
            <person name="Shaulsky G."/>
            <person name="Schleicher M."/>
            <person name="Weinstock G."/>
            <person name="Rosenthal A."/>
            <person name="Cox E.C."/>
            <person name="Chisholm R.L."/>
            <person name="Gibbs R."/>
            <person name="Loomis W.F."/>
            <person name="Platzer M."/>
            <person name="Kay R.R."/>
            <person name="Williams J."/>
            <person name="Dear P.H."/>
            <person name="Noegel A.A."/>
            <person name="Barrell B."/>
            <person name="Kuspa A."/>
        </authorList>
    </citation>
    <scope>NUCLEOTIDE SEQUENCE [LARGE SCALE GENOMIC DNA]</scope>
    <source>
        <strain evidence="1 2">AX4</strain>
    </source>
</reference>
<organism evidence="1 2">
    <name type="scientific">Dictyostelium discoideum</name>
    <name type="common">Social amoeba</name>
    <dbReference type="NCBI Taxonomy" id="44689"/>
    <lineage>
        <taxon>Eukaryota</taxon>
        <taxon>Amoebozoa</taxon>
        <taxon>Evosea</taxon>
        <taxon>Eumycetozoa</taxon>
        <taxon>Dictyostelia</taxon>
        <taxon>Dictyosteliales</taxon>
        <taxon>Dictyosteliaceae</taxon>
        <taxon>Dictyostelium</taxon>
    </lineage>
</organism>
<comment type="caution">
    <text evidence="1">The sequence shown here is derived from an EMBL/GenBank/DDBJ whole genome shotgun (WGS) entry which is preliminary data.</text>
</comment>
<protein>
    <submittedName>
        <fullName evidence="1">Uncharacterized protein</fullName>
    </submittedName>
</protein>